<protein>
    <recommendedName>
        <fullName evidence="2">DUF1553 domain-containing protein</fullName>
    </recommendedName>
</protein>
<evidence type="ECO:0000256" key="1">
    <source>
        <dbReference type="SAM" id="MobiDB-lite"/>
    </source>
</evidence>
<dbReference type="PANTHER" id="PTHR35889">
    <property type="entry name" value="CYCLOINULO-OLIGOSACCHARIDE FRUCTANOTRANSFERASE-RELATED"/>
    <property type="match status" value="1"/>
</dbReference>
<dbReference type="AlphaFoldDB" id="A0A382M3A9"/>
<reference evidence="3" key="1">
    <citation type="submission" date="2018-05" db="EMBL/GenBank/DDBJ databases">
        <authorList>
            <person name="Lanie J.A."/>
            <person name="Ng W.-L."/>
            <person name="Kazmierczak K.M."/>
            <person name="Andrzejewski T.M."/>
            <person name="Davidsen T.M."/>
            <person name="Wayne K.J."/>
            <person name="Tettelin H."/>
            <person name="Glass J.I."/>
            <person name="Rusch D."/>
            <person name="Podicherti R."/>
            <person name="Tsui H.-C.T."/>
            <person name="Winkler M.E."/>
        </authorList>
    </citation>
    <scope>NUCLEOTIDE SEQUENCE</scope>
</reference>
<evidence type="ECO:0000259" key="2">
    <source>
        <dbReference type="Pfam" id="PF07587"/>
    </source>
</evidence>
<dbReference type="InterPro" id="IPR022655">
    <property type="entry name" value="DUF1553"/>
</dbReference>
<feature type="region of interest" description="Disordered" evidence="1">
    <location>
        <begin position="1"/>
        <end position="34"/>
    </location>
</feature>
<sequence>KGSGKVMPPQKAPKAAPINLAMGVREGKKPANAKINKNGDSKKLDAVVPRGFLSATKMVNTIKVNPEQSGRMELAQWLTHPTHPLTARVMVNRVWLHLFGQPIVDTPDDFGVYGARPTHPKLLDHLARRFIAEKWSVKKLIRAIVLSRPYQLGSQATAAQTQADPENQWLTRHNRRRLDAESVRDSILQASGQLNLAPRHNSDVSQLDALINWPPGESAVIHRPNNHRSIYLCLLRHAPPLELSAFDLPAGVRVMGRRHITTQPAHGLYLLNNPMVVNQANLFAVKLLEEASGDKAARVNWVYRRVLQRDATDEELNQAIELVKETQNELDSGILKADRETRAWAALCQGLLASNEFRYID</sequence>
<proteinExistence type="predicted"/>
<dbReference type="PANTHER" id="PTHR35889:SF3">
    <property type="entry name" value="F-BOX DOMAIN-CONTAINING PROTEIN"/>
    <property type="match status" value="1"/>
</dbReference>
<name>A0A382M3A9_9ZZZZ</name>
<feature type="non-terminal residue" evidence="3">
    <location>
        <position position="1"/>
    </location>
</feature>
<feature type="domain" description="DUF1553" evidence="2">
    <location>
        <begin position="70"/>
        <end position="322"/>
    </location>
</feature>
<dbReference type="Pfam" id="PF07587">
    <property type="entry name" value="PSD1"/>
    <property type="match status" value="1"/>
</dbReference>
<evidence type="ECO:0000313" key="3">
    <source>
        <dbReference type="EMBL" id="SVC42445.1"/>
    </source>
</evidence>
<accession>A0A382M3A9</accession>
<dbReference type="EMBL" id="UINC01090470">
    <property type="protein sequence ID" value="SVC42445.1"/>
    <property type="molecule type" value="Genomic_DNA"/>
</dbReference>
<organism evidence="3">
    <name type="scientific">marine metagenome</name>
    <dbReference type="NCBI Taxonomy" id="408172"/>
    <lineage>
        <taxon>unclassified sequences</taxon>
        <taxon>metagenomes</taxon>
        <taxon>ecological metagenomes</taxon>
    </lineage>
</organism>
<gene>
    <name evidence="3" type="ORF">METZ01_LOCUS295299</name>
</gene>